<feature type="non-terminal residue" evidence="2">
    <location>
        <position position="1"/>
    </location>
</feature>
<reference evidence="2" key="1">
    <citation type="submission" date="2021-02" db="EMBL/GenBank/DDBJ databases">
        <authorList>
            <person name="Nowell W R."/>
        </authorList>
    </citation>
    <scope>NUCLEOTIDE SEQUENCE</scope>
</reference>
<feature type="compositionally biased region" description="Polar residues" evidence="1">
    <location>
        <begin position="24"/>
        <end position="37"/>
    </location>
</feature>
<comment type="caution">
    <text evidence="2">The sequence shown here is derived from an EMBL/GenBank/DDBJ whole genome shotgun (WGS) entry which is preliminary data.</text>
</comment>
<sequence length="263" mass="30267">SNNMKKTCSSQSLHKSKKKRPTYPSVSSTNLSAPRSSYISHTQQLSESLSSKSTVEFFIHPLKHIHSAVFLKNLNLFVPKSDPRRLTTIETIFNNNSHEVLSRLQIKVLFDKWNMLGPQHNEKIVDNLIDVPSLIRNHYGKSKKNHACLKTFNPKVKTCCEKEITITLGKNITLFSTSGSEVIQLTKGECSQCDVVHYHHCFMVEKEELVHRNVFSEIVYLFGDTAYTRETWLLYKCLTCMFNRPSPQQFITLPLLEDLDTFL</sequence>
<evidence type="ECO:0000313" key="3">
    <source>
        <dbReference type="EMBL" id="CAF4040628.1"/>
    </source>
</evidence>
<gene>
    <name evidence="2" type="ORF">OVA965_LOCUS25447</name>
    <name evidence="3" type="ORF">TMI583_LOCUS26174</name>
</gene>
<feature type="region of interest" description="Disordered" evidence="1">
    <location>
        <begin position="1"/>
        <end position="37"/>
    </location>
</feature>
<name>A0A8S2ET94_9BILA</name>
<evidence type="ECO:0000313" key="4">
    <source>
        <dbReference type="Proteomes" id="UP000677228"/>
    </source>
</evidence>
<protein>
    <submittedName>
        <fullName evidence="2">Uncharacterized protein</fullName>
    </submittedName>
</protein>
<dbReference type="Proteomes" id="UP000677228">
    <property type="component" value="Unassembled WGS sequence"/>
</dbReference>
<evidence type="ECO:0000256" key="1">
    <source>
        <dbReference type="SAM" id="MobiDB-lite"/>
    </source>
</evidence>
<dbReference type="EMBL" id="CAJOBA010037345">
    <property type="protein sequence ID" value="CAF4040628.1"/>
    <property type="molecule type" value="Genomic_DNA"/>
</dbReference>
<proteinExistence type="predicted"/>
<accession>A0A8S2ET94</accession>
<dbReference type="AlphaFoldDB" id="A0A8S2ET94"/>
<dbReference type="Proteomes" id="UP000682733">
    <property type="component" value="Unassembled WGS sequence"/>
</dbReference>
<feature type="compositionally biased region" description="Polar residues" evidence="1">
    <location>
        <begin position="1"/>
        <end position="13"/>
    </location>
</feature>
<organism evidence="2 4">
    <name type="scientific">Didymodactylos carnosus</name>
    <dbReference type="NCBI Taxonomy" id="1234261"/>
    <lineage>
        <taxon>Eukaryota</taxon>
        <taxon>Metazoa</taxon>
        <taxon>Spiralia</taxon>
        <taxon>Gnathifera</taxon>
        <taxon>Rotifera</taxon>
        <taxon>Eurotatoria</taxon>
        <taxon>Bdelloidea</taxon>
        <taxon>Philodinida</taxon>
        <taxon>Philodinidae</taxon>
        <taxon>Didymodactylos</taxon>
    </lineage>
</organism>
<evidence type="ECO:0000313" key="2">
    <source>
        <dbReference type="EMBL" id="CAF1232534.1"/>
    </source>
</evidence>
<dbReference type="EMBL" id="CAJNOK010015800">
    <property type="protein sequence ID" value="CAF1232534.1"/>
    <property type="molecule type" value="Genomic_DNA"/>
</dbReference>